<evidence type="ECO:0000313" key="7">
    <source>
        <dbReference type="EMBL" id="SPB26209.1"/>
    </source>
</evidence>
<feature type="domain" description="FAD/NAD(P)-binding" evidence="5">
    <location>
        <begin position="30"/>
        <end position="239"/>
    </location>
</feature>
<protein>
    <submittedName>
        <fullName evidence="6 7">Ferredoxin--NADP reductase</fullName>
        <ecNumber evidence="7">1.18.1.2</ecNumber>
    </submittedName>
</protein>
<reference evidence="6" key="2">
    <citation type="submission" date="2020-07" db="EMBL/GenBank/DDBJ databases">
        <title>Draft genome sequence of Lactobacillus helveticus strain JCM 1062.</title>
        <authorList>
            <person name="Endo A."/>
            <person name="Maeno S."/>
            <person name="Kido Y."/>
        </authorList>
    </citation>
    <scope>NUCLEOTIDE SEQUENCE</scope>
    <source>
        <strain evidence="6">JCM 1062</strain>
    </source>
</reference>
<evidence type="ECO:0000256" key="1">
    <source>
        <dbReference type="ARBA" id="ARBA00001974"/>
    </source>
</evidence>
<sequence length="274" mass="30387">MLYPFKKISDIPAYNPINGTALIQNLKSGLPKETEIITNHKVNDIKKNADGFVLDNVVLAKSIIIATGAGAFKPKELPLKMSDEIQKRVHYFIKDPKDFANQKIGVFGGGNSALDLAIELANYANVKIIHRRNEFRGLELNVKKLRSLTNVKILTPYLPKDIQLINNQLDITLKGMGDVQSRHEQFDQIVVAYGFKANNRFIKNWGIELNGTNIAVDPTMKTNIDGIYAAGDVVSYPGRVPLIALGFGEAQIAITSIMRDLFPEKTLTIHSTSI</sequence>
<dbReference type="AlphaFoldDB" id="A0A2X0Q2N8"/>
<evidence type="ECO:0000313" key="6">
    <source>
        <dbReference type="EMBL" id="GFP12368.1"/>
    </source>
</evidence>
<dbReference type="PRINTS" id="PR00368">
    <property type="entry name" value="FADPNR"/>
</dbReference>
<name>A0A2X0Q2N8_LACHE</name>
<dbReference type="EMBL" id="OGTV01000091">
    <property type="protein sequence ID" value="SPB26209.1"/>
    <property type="molecule type" value="Genomic_DNA"/>
</dbReference>
<keyword evidence="4 7" id="KW-0560">Oxidoreductase</keyword>
<dbReference type="InterPro" id="IPR050097">
    <property type="entry name" value="Ferredoxin-NADP_redctase_2"/>
</dbReference>
<dbReference type="Proteomes" id="UP000630086">
    <property type="component" value="Unassembled WGS sequence"/>
</dbReference>
<evidence type="ECO:0000256" key="2">
    <source>
        <dbReference type="ARBA" id="ARBA00011738"/>
    </source>
</evidence>
<dbReference type="PRINTS" id="PR00469">
    <property type="entry name" value="PNDRDTASEII"/>
</dbReference>
<organism evidence="7">
    <name type="scientific">Lactobacillus helveticus</name>
    <name type="common">Lactobacillus suntoryeus</name>
    <dbReference type="NCBI Taxonomy" id="1587"/>
    <lineage>
        <taxon>Bacteria</taxon>
        <taxon>Bacillati</taxon>
        <taxon>Bacillota</taxon>
        <taxon>Bacilli</taxon>
        <taxon>Lactobacillales</taxon>
        <taxon>Lactobacillaceae</taxon>
        <taxon>Lactobacillus</taxon>
    </lineage>
</organism>
<reference evidence="7" key="1">
    <citation type="submission" date="2018-01" db="EMBL/GenBank/DDBJ databases">
        <authorList>
            <person name="Gaut B.S."/>
            <person name="Morton B.R."/>
            <person name="Clegg M.T."/>
            <person name="Duvall M.R."/>
        </authorList>
    </citation>
    <scope>NUCLEOTIDE SEQUENCE</scope>
    <source>
        <strain evidence="7">Lactobacillus helveticus</strain>
    </source>
</reference>
<gene>
    <name evidence="7" type="primary">yumC</name>
    <name evidence="7" type="ORF">BDKNPLJD_01804</name>
    <name evidence="6" type="ORF">LHEJCM1062_02400</name>
</gene>
<dbReference type="Gene3D" id="3.50.50.60">
    <property type="entry name" value="FAD/NAD(P)-binding domain"/>
    <property type="match status" value="2"/>
</dbReference>
<dbReference type="EMBL" id="BLYV01000063">
    <property type="protein sequence ID" value="GFP12368.1"/>
    <property type="molecule type" value="Genomic_DNA"/>
</dbReference>
<keyword evidence="3" id="KW-0285">Flavoprotein</keyword>
<dbReference type="SUPFAM" id="SSF51905">
    <property type="entry name" value="FAD/NAD(P)-binding domain"/>
    <property type="match status" value="2"/>
</dbReference>
<dbReference type="GO" id="GO:0004324">
    <property type="term" value="F:ferredoxin-NADP+ reductase activity"/>
    <property type="evidence" value="ECO:0007669"/>
    <property type="project" value="UniProtKB-EC"/>
</dbReference>
<evidence type="ECO:0000256" key="3">
    <source>
        <dbReference type="ARBA" id="ARBA00022630"/>
    </source>
</evidence>
<comment type="subunit">
    <text evidence="2">Homodimer.</text>
</comment>
<dbReference type="InterPro" id="IPR023753">
    <property type="entry name" value="FAD/NAD-binding_dom"/>
</dbReference>
<dbReference type="Pfam" id="PF07992">
    <property type="entry name" value="Pyr_redox_2"/>
    <property type="match status" value="1"/>
</dbReference>
<dbReference type="PANTHER" id="PTHR48105">
    <property type="entry name" value="THIOREDOXIN REDUCTASE 1-RELATED-RELATED"/>
    <property type="match status" value="1"/>
</dbReference>
<evidence type="ECO:0000259" key="5">
    <source>
        <dbReference type="Pfam" id="PF07992"/>
    </source>
</evidence>
<dbReference type="InterPro" id="IPR036188">
    <property type="entry name" value="FAD/NAD-bd_sf"/>
</dbReference>
<accession>A0A2X0Q2N8</accession>
<dbReference type="EC" id="1.18.1.2" evidence="7"/>
<evidence type="ECO:0000256" key="4">
    <source>
        <dbReference type="ARBA" id="ARBA00023002"/>
    </source>
</evidence>
<comment type="cofactor">
    <cofactor evidence="1">
        <name>FAD</name>
        <dbReference type="ChEBI" id="CHEBI:57692"/>
    </cofactor>
</comment>
<proteinExistence type="predicted"/>